<feature type="domain" description="DUF5067" evidence="3">
    <location>
        <begin position="240"/>
        <end position="348"/>
    </location>
</feature>
<keyword evidence="2" id="KW-0472">Membrane</keyword>
<dbReference type="Pfam" id="PF16729">
    <property type="entry name" value="DUF5067"/>
    <property type="match status" value="1"/>
</dbReference>
<keyword evidence="2" id="KW-0812">Transmembrane</keyword>
<evidence type="ECO:0000313" key="4">
    <source>
        <dbReference type="EMBL" id="HJB29112.1"/>
    </source>
</evidence>
<keyword evidence="1" id="KW-0732">Signal</keyword>
<dbReference type="AlphaFoldDB" id="A0A9D2RWC3"/>
<accession>A0A9D2RWC3</accession>
<feature type="transmembrane region" description="Helical" evidence="2">
    <location>
        <begin position="27"/>
        <end position="47"/>
    </location>
</feature>
<evidence type="ECO:0000256" key="1">
    <source>
        <dbReference type="ARBA" id="ARBA00022729"/>
    </source>
</evidence>
<gene>
    <name evidence="4" type="ORF">IAA06_10020</name>
</gene>
<evidence type="ECO:0000259" key="3">
    <source>
        <dbReference type="Pfam" id="PF16729"/>
    </source>
</evidence>
<dbReference type="InterPro" id="IPR031989">
    <property type="entry name" value="DUF5067"/>
</dbReference>
<dbReference type="Proteomes" id="UP000823842">
    <property type="component" value="Unassembled WGS sequence"/>
</dbReference>
<proteinExistence type="predicted"/>
<dbReference type="InterPro" id="IPR029050">
    <property type="entry name" value="Immunoprotect_excell_Ig-like"/>
</dbReference>
<reference evidence="4" key="2">
    <citation type="submission" date="2021-04" db="EMBL/GenBank/DDBJ databases">
        <authorList>
            <person name="Gilroy R."/>
        </authorList>
    </citation>
    <scope>NUCLEOTIDE SEQUENCE</scope>
    <source>
        <strain evidence="4">ChiSjej1B19-5720</strain>
    </source>
</reference>
<organism evidence="4 5">
    <name type="scientific">Candidatus Blautia faecavium</name>
    <dbReference type="NCBI Taxonomy" id="2838487"/>
    <lineage>
        <taxon>Bacteria</taxon>
        <taxon>Bacillati</taxon>
        <taxon>Bacillota</taxon>
        <taxon>Clostridia</taxon>
        <taxon>Lachnospirales</taxon>
        <taxon>Lachnospiraceae</taxon>
        <taxon>Blautia</taxon>
    </lineage>
</organism>
<sequence length="366" mass="40485">MNIQDETLQENLSETSAAKKKKRHTGLIIFLVILAAALIGGALYYFYQRQQPVQTVEGFLQDIQTMDFNGMSAFLQDGDLSQLDEADIRDETYAGFFQEINSKMTYDITENHFRITNGTANVTARIRYIDGSNIYKETITEFLRQIVSTAFSGEDLTEQETRETLSSILQEKAQSAQDSFSETEITYPLIKTESGWKILSLDEETVTFMSANFKTVEDEINQSLSDMEAGNGSTAQTAPEAAEGDRIDMDTDTFSIQYTNHTVGSDFGGDPCLMVYYDYTNNGSSPSSAMVDVSLQAYQNGELCDAAIPEVNDPAIDNYMSEIQPGQTVNVCQAFSLKDQSDVTLQASEAFSFSGSASASQIIKLQ</sequence>
<evidence type="ECO:0000256" key="2">
    <source>
        <dbReference type="SAM" id="Phobius"/>
    </source>
</evidence>
<reference evidence="4" key="1">
    <citation type="journal article" date="2021" name="PeerJ">
        <title>Extensive microbial diversity within the chicken gut microbiome revealed by metagenomics and culture.</title>
        <authorList>
            <person name="Gilroy R."/>
            <person name="Ravi A."/>
            <person name="Getino M."/>
            <person name="Pursley I."/>
            <person name="Horton D.L."/>
            <person name="Alikhan N.F."/>
            <person name="Baker D."/>
            <person name="Gharbi K."/>
            <person name="Hall N."/>
            <person name="Watson M."/>
            <person name="Adriaenssens E.M."/>
            <person name="Foster-Nyarko E."/>
            <person name="Jarju S."/>
            <person name="Secka A."/>
            <person name="Antonio M."/>
            <person name="Oren A."/>
            <person name="Chaudhuri R.R."/>
            <person name="La Ragione R."/>
            <person name="Hildebrand F."/>
            <person name="Pallen M.J."/>
        </authorList>
    </citation>
    <scope>NUCLEOTIDE SEQUENCE</scope>
    <source>
        <strain evidence="4">ChiSjej1B19-5720</strain>
    </source>
</reference>
<protein>
    <submittedName>
        <fullName evidence="4">DUF5067 domain-containing protein</fullName>
    </submittedName>
</protein>
<evidence type="ECO:0000313" key="5">
    <source>
        <dbReference type="Proteomes" id="UP000823842"/>
    </source>
</evidence>
<name>A0A9D2RWC3_9FIRM</name>
<keyword evidence="2" id="KW-1133">Transmembrane helix</keyword>
<dbReference type="EMBL" id="DWYZ01000186">
    <property type="protein sequence ID" value="HJB29112.1"/>
    <property type="molecule type" value="Genomic_DNA"/>
</dbReference>
<dbReference type="Gene3D" id="2.60.40.1240">
    <property type="match status" value="1"/>
</dbReference>
<comment type="caution">
    <text evidence="4">The sequence shown here is derived from an EMBL/GenBank/DDBJ whole genome shotgun (WGS) entry which is preliminary data.</text>
</comment>